<dbReference type="InterPro" id="IPR038576">
    <property type="entry name" value="Methyltransf_Zn-bd_dom_put_sf"/>
</dbReference>
<gene>
    <name evidence="3" type="ORF">FE840_019250</name>
</gene>
<dbReference type="Gene3D" id="6.20.50.110">
    <property type="entry name" value="Methyltransferase, zinc-binding domain"/>
    <property type="match status" value="1"/>
</dbReference>
<feature type="domain" description="Methyltransferase putative zinc binding" evidence="1">
    <location>
        <begin position="6"/>
        <end position="67"/>
    </location>
</feature>
<evidence type="ECO:0000313" key="4">
    <source>
        <dbReference type="Proteomes" id="UP000308530"/>
    </source>
</evidence>
<proteinExistence type="predicted"/>
<protein>
    <submittedName>
        <fullName evidence="3">Methyltransferase domain-containing protein</fullName>
    </submittedName>
</protein>
<dbReference type="GO" id="GO:0008168">
    <property type="term" value="F:methyltransferase activity"/>
    <property type="evidence" value="ECO:0007669"/>
    <property type="project" value="UniProtKB-KW"/>
</dbReference>
<sequence>MNNQHCRFCNSPLTHVFADLGVTPLANSYVRPDQAGRADRLYPLRTLVCTECWLVQAEAFASPEEIFSDYAYFSSYSDSWVAHARRFTEDMTARFGLGAGSQVIEVASNDGYLLQHFVERGIPALGIEPAANVAEVARGRGVPTECCFFGRDTAGRLAERGLSADLLVGNNVLAHVPDINDFAAGLAIALKPHGIVSLEFPHLLQLMRNTQFDTIYHEHFYYLSLLAVERIFAAHGLMVFDVQELPTHGGSLRVLAQHASSSHHAEQPGIAKVRQDEAEAGFAGLDAYLAFQTQIDPLREGLLRFLSTAKAEGKTVVAYGAAAKGNTFLNFCGITTDLIAYVVDRNPHKQGHLLPGSRLPIHAPDRLAETRPDYVLILPWNLSAEITASMDLGAWGGRFLVAVPQIQILP</sequence>
<dbReference type="Pfam" id="PF08421">
    <property type="entry name" value="Methyltransf_13"/>
    <property type="match status" value="1"/>
</dbReference>
<dbReference type="InterPro" id="IPR029063">
    <property type="entry name" value="SAM-dependent_MTases_sf"/>
</dbReference>
<feature type="domain" description="C-methyltransferase" evidence="2">
    <location>
        <begin position="246"/>
        <end position="404"/>
    </location>
</feature>
<keyword evidence="4" id="KW-1185">Reference proteome</keyword>
<dbReference type="InterPro" id="IPR013691">
    <property type="entry name" value="MeTrfase_14"/>
</dbReference>
<geneLocation type="plasmid" evidence="3 4">
    <name>pPRADMK78_01</name>
</geneLocation>
<name>A0ABX6QU97_9HYPH</name>
<dbReference type="RefSeq" id="WP_138289256.1">
    <property type="nucleotide sequence ID" value="NZ_CP058351.1"/>
</dbReference>
<evidence type="ECO:0000259" key="1">
    <source>
        <dbReference type="Pfam" id="PF08421"/>
    </source>
</evidence>
<evidence type="ECO:0000259" key="2">
    <source>
        <dbReference type="Pfam" id="PF08484"/>
    </source>
</evidence>
<keyword evidence="3" id="KW-0489">Methyltransferase</keyword>
<dbReference type="InterPro" id="IPR013630">
    <property type="entry name" value="Methyltransf_Zn-bd_dom_put"/>
</dbReference>
<dbReference type="Gene3D" id="3.40.50.150">
    <property type="entry name" value="Vaccinia Virus protein VP39"/>
    <property type="match status" value="1"/>
</dbReference>
<keyword evidence="3" id="KW-0808">Transferase</keyword>
<dbReference type="GO" id="GO:0032259">
    <property type="term" value="P:methylation"/>
    <property type="evidence" value="ECO:0007669"/>
    <property type="project" value="UniProtKB-KW"/>
</dbReference>
<keyword evidence="3" id="KW-0614">Plasmid</keyword>
<dbReference type="SUPFAM" id="SSF53335">
    <property type="entry name" value="S-adenosyl-L-methionine-dependent methyltransferases"/>
    <property type="match status" value="1"/>
</dbReference>
<dbReference type="Proteomes" id="UP000308530">
    <property type="component" value="Plasmid pPRADMK78_01"/>
</dbReference>
<dbReference type="Pfam" id="PF08484">
    <property type="entry name" value="Methyltransf_14"/>
    <property type="match status" value="1"/>
</dbReference>
<organism evidence="3 4">
    <name type="scientific">Peteryoungia desertarenae</name>
    <dbReference type="NCBI Taxonomy" id="1813451"/>
    <lineage>
        <taxon>Bacteria</taxon>
        <taxon>Pseudomonadati</taxon>
        <taxon>Pseudomonadota</taxon>
        <taxon>Alphaproteobacteria</taxon>
        <taxon>Hyphomicrobiales</taxon>
        <taxon>Rhizobiaceae</taxon>
        <taxon>Peteryoungia</taxon>
    </lineage>
</organism>
<reference evidence="3 4" key="1">
    <citation type="submission" date="2020-06" db="EMBL/GenBank/DDBJ databases">
        <title>Genome sequence of Rhizobium sp strain ADMK78.</title>
        <authorList>
            <person name="Rahi P."/>
        </authorList>
    </citation>
    <scope>NUCLEOTIDE SEQUENCE [LARGE SCALE GENOMIC DNA]</scope>
    <source>
        <strain evidence="3 4">ADMK78</strain>
        <plasmid evidence="3 4">pPRADMK78_01</plasmid>
    </source>
</reference>
<dbReference type="EMBL" id="CP058351">
    <property type="protein sequence ID" value="QLF71760.1"/>
    <property type="molecule type" value="Genomic_DNA"/>
</dbReference>
<dbReference type="PANTHER" id="PTHR43861">
    <property type="entry name" value="TRANS-ACONITATE 2-METHYLTRANSFERASE-RELATED"/>
    <property type="match status" value="1"/>
</dbReference>
<dbReference type="Gene3D" id="3.40.50.720">
    <property type="entry name" value="NAD(P)-binding Rossmann-like Domain"/>
    <property type="match status" value="1"/>
</dbReference>
<dbReference type="PANTHER" id="PTHR43861:SF5">
    <property type="entry name" value="BLL5978 PROTEIN"/>
    <property type="match status" value="1"/>
</dbReference>
<evidence type="ECO:0000313" key="3">
    <source>
        <dbReference type="EMBL" id="QLF71760.1"/>
    </source>
</evidence>
<accession>A0ABX6QU97</accession>
<dbReference type="Pfam" id="PF13489">
    <property type="entry name" value="Methyltransf_23"/>
    <property type="match status" value="1"/>
</dbReference>